<gene>
    <name evidence="1" type="ORF">ABE65_019320</name>
</gene>
<evidence type="ECO:0000313" key="1">
    <source>
        <dbReference type="EMBL" id="ANC78832.1"/>
    </source>
</evidence>
<dbReference type="AlphaFoldDB" id="A0A160IS67"/>
<organism evidence="1 2">
    <name type="scientific">Fictibacillus phosphorivorans</name>
    <dbReference type="NCBI Taxonomy" id="1221500"/>
    <lineage>
        <taxon>Bacteria</taxon>
        <taxon>Bacillati</taxon>
        <taxon>Bacillota</taxon>
        <taxon>Bacilli</taxon>
        <taxon>Bacillales</taxon>
        <taxon>Fictibacillaceae</taxon>
        <taxon>Fictibacillus</taxon>
    </lineage>
</organism>
<proteinExistence type="predicted"/>
<reference evidence="1 2" key="1">
    <citation type="submission" date="2016-04" db="EMBL/GenBank/DDBJ databases">
        <title>Complete genome sequence of Fictibacillus phosphorivorans G25-29, a strain toxic to nematodes.</title>
        <authorList>
            <person name="Zheng Z."/>
        </authorList>
    </citation>
    <scope>NUCLEOTIDE SEQUENCE [LARGE SCALE GENOMIC DNA]</scope>
    <source>
        <strain evidence="1 2">G25-29</strain>
    </source>
</reference>
<dbReference type="KEGG" id="fpn:ABE65_019320"/>
<protein>
    <submittedName>
        <fullName evidence="1">Uncharacterized protein</fullName>
    </submittedName>
</protein>
<keyword evidence="2" id="KW-1185">Reference proteome</keyword>
<dbReference type="STRING" id="1221500.ABE65_019320"/>
<dbReference type="EMBL" id="CP015378">
    <property type="protein sequence ID" value="ANC78832.1"/>
    <property type="molecule type" value="Genomic_DNA"/>
</dbReference>
<dbReference type="Proteomes" id="UP000076623">
    <property type="component" value="Chromosome"/>
</dbReference>
<evidence type="ECO:0000313" key="2">
    <source>
        <dbReference type="Proteomes" id="UP000076623"/>
    </source>
</evidence>
<sequence length="142" mass="17011">MILEIENQELTIEMYKKTEDSYIKAVHLTMDFLNLPHLHARNIIKSFKDDQFLTQINAYMELYPNDLLHYYFSTNNNEKITYEHIDKHCRLQLREDLGSAVFYPRKCKLFIGYDYLMSVHSHIPLNPIFQSIQNLGLFVEDF</sequence>
<name>A0A160IS67_9BACL</name>
<accession>A0A160IS67</accession>